<dbReference type="Gene3D" id="3.40.50.1370">
    <property type="entry name" value="Aspartate/ornithine carbamoyltransferase"/>
    <property type="match status" value="2"/>
</dbReference>
<evidence type="ECO:0000256" key="5">
    <source>
        <dbReference type="ARBA" id="ARBA00043884"/>
    </source>
</evidence>
<evidence type="ECO:0000259" key="8">
    <source>
        <dbReference type="Pfam" id="PF00185"/>
    </source>
</evidence>
<comment type="subunit">
    <text evidence="7">Heterododecamer (2C3:3R2) of six catalytic PyrB chains organized as two trimers (C3), and six regulatory PyrI chains organized as three dimers (R2).</text>
</comment>
<feature type="binding site" evidence="7">
    <location>
        <position position="96"/>
    </location>
    <ligand>
        <name>L-aspartate</name>
        <dbReference type="ChEBI" id="CHEBI:29991"/>
    </ligand>
</feature>
<feature type="binding site" evidence="7">
    <location>
        <position position="236"/>
    </location>
    <ligand>
        <name>L-aspartate</name>
        <dbReference type="ChEBI" id="CHEBI:29991"/>
    </ligand>
</feature>
<proteinExistence type="inferred from homology"/>
<dbReference type="InterPro" id="IPR036901">
    <property type="entry name" value="Asp/Orn_carbamoylTrfase_sf"/>
</dbReference>
<dbReference type="FunFam" id="3.40.50.1370:FF:000007">
    <property type="entry name" value="Aspartate carbamoyltransferase"/>
    <property type="match status" value="1"/>
</dbReference>
<dbReference type="InterPro" id="IPR006132">
    <property type="entry name" value="Asp/Orn_carbamoyltranf_P-bd"/>
</dbReference>
<feature type="binding site" evidence="7">
    <location>
        <position position="68"/>
    </location>
    <ligand>
        <name>carbamoyl phosphate</name>
        <dbReference type="ChEBI" id="CHEBI:58228"/>
    </ligand>
</feature>
<dbReference type="SUPFAM" id="SSF53671">
    <property type="entry name" value="Aspartate/ornithine carbamoyltransferase"/>
    <property type="match status" value="1"/>
</dbReference>
<comment type="similarity">
    <text evidence="2 7">Belongs to the aspartate/ornithine carbamoyltransferase superfamily. ATCase family.</text>
</comment>
<accession>A0A931NIH2</accession>
<comment type="catalytic activity">
    <reaction evidence="6 7">
        <text>carbamoyl phosphate + L-aspartate = N-carbamoyl-L-aspartate + phosphate + H(+)</text>
        <dbReference type="Rhea" id="RHEA:20013"/>
        <dbReference type="ChEBI" id="CHEBI:15378"/>
        <dbReference type="ChEBI" id="CHEBI:29991"/>
        <dbReference type="ChEBI" id="CHEBI:32814"/>
        <dbReference type="ChEBI" id="CHEBI:43474"/>
        <dbReference type="ChEBI" id="CHEBI:58228"/>
        <dbReference type="EC" id="2.1.3.2"/>
    </reaction>
</comment>
<feature type="domain" description="Aspartate/ornithine carbamoyltransferase Asp/Orn-binding" evidence="8">
    <location>
        <begin position="168"/>
        <end position="314"/>
    </location>
</feature>
<dbReference type="HAMAP" id="MF_00001">
    <property type="entry name" value="Asp_carb_tr"/>
    <property type="match status" value="1"/>
</dbReference>
<keyword evidence="3 7" id="KW-0808">Transferase</keyword>
<dbReference type="Pfam" id="PF00185">
    <property type="entry name" value="OTCace"/>
    <property type="match status" value="1"/>
</dbReference>
<dbReference type="PANTHER" id="PTHR45753">
    <property type="entry name" value="ORNITHINE CARBAMOYLTRANSFERASE, MITOCHONDRIAL"/>
    <property type="match status" value="1"/>
</dbReference>
<evidence type="ECO:0000256" key="2">
    <source>
        <dbReference type="ARBA" id="ARBA00008896"/>
    </source>
</evidence>
<feature type="binding site" evidence="7">
    <location>
        <position position="148"/>
    </location>
    <ligand>
        <name>carbamoyl phosphate</name>
        <dbReference type="ChEBI" id="CHEBI:58228"/>
    </ligand>
</feature>
<evidence type="ECO:0000256" key="1">
    <source>
        <dbReference type="ARBA" id="ARBA00004852"/>
    </source>
</evidence>
<dbReference type="GO" id="GO:0044205">
    <property type="term" value="P:'de novo' UMP biosynthetic process"/>
    <property type="evidence" value="ECO:0007669"/>
    <property type="project" value="UniProtKB-UniRule"/>
</dbReference>
<dbReference type="PRINTS" id="PR00101">
    <property type="entry name" value="ATCASE"/>
</dbReference>
<evidence type="ECO:0000313" key="10">
    <source>
        <dbReference type="EMBL" id="MBH9578853.1"/>
    </source>
</evidence>
<dbReference type="PRINTS" id="PR00100">
    <property type="entry name" value="AOTCASE"/>
</dbReference>
<dbReference type="EMBL" id="JAEDAK010000015">
    <property type="protein sequence ID" value="MBH9578853.1"/>
    <property type="molecule type" value="Genomic_DNA"/>
</dbReference>
<dbReference type="Pfam" id="PF02729">
    <property type="entry name" value="OTCace_N"/>
    <property type="match status" value="1"/>
</dbReference>
<dbReference type="RefSeq" id="WP_198112620.1">
    <property type="nucleotide sequence ID" value="NZ_JAEDAK010000015.1"/>
</dbReference>
<sequence>MLSKRHPQLNKNGELIHLLSIEGLPKAVIEHILDTASTFVSVSDRDVKKVPLLRGKSVFNLFFENSTRTRTTFEIAAKRLSADVLNLDIARSSTAKGETLLDTVANLSAMHADMFVVRHSESGAPYLIAQHCAPHVHVVNAGDGRHSHPTQGLLDMYTIRHYKRDFTQLSVAIVGDILHSRVARSDIHALSTLGVPDIRAVGPKTLVPGDLREMGVRVCHDLEEGIRGCDVVIMLRLQNERMSGALLPSSGEYFQRYGLTEERLQLAKPDAIVMHPGPINRGVEIDSAVADGPHSVILPQVSFGIAVRMAVMAILAGNEA</sequence>
<evidence type="ECO:0000256" key="7">
    <source>
        <dbReference type="HAMAP-Rule" id="MF_00001"/>
    </source>
</evidence>
<feature type="binding site" evidence="7">
    <location>
        <position position="118"/>
    </location>
    <ligand>
        <name>carbamoyl phosphate</name>
        <dbReference type="ChEBI" id="CHEBI:58228"/>
    </ligand>
</feature>
<evidence type="ECO:0000256" key="4">
    <source>
        <dbReference type="ARBA" id="ARBA00022975"/>
    </source>
</evidence>
<feature type="binding site" evidence="7">
    <location>
        <position position="181"/>
    </location>
    <ligand>
        <name>L-aspartate</name>
        <dbReference type="ChEBI" id="CHEBI:29991"/>
    </ligand>
</feature>
<dbReference type="AlphaFoldDB" id="A0A931NIH2"/>
<dbReference type="EC" id="2.1.3.2" evidence="7"/>
<gene>
    <name evidence="7" type="primary">pyrB</name>
    <name evidence="10" type="ORF">I7X39_18335</name>
</gene>
<dbReference type="GO" id="GO:0006520">
    <property type="term" value="P:amino acid metabolic process"/>
    <property type="evidence" value="ECO:0007669"/>
    <property type="project" value="InterPro"/>
</dbReference>
<comment type="function">
    <text evidence="5 7">Catalyzes the condensation of carbamoyl phosphate and aspartate to form carbamoyl aspartate and inorganic phosphate, the committed step in the de novo pyrimidine nucleotide biosynthesis pathway.</text>
</comment>
<dbReference type="InterPro" id="IPR006130">
    <property type="entry name" value="Asp/Orn_carbamoylTrfase"/>
</dbReference>
<dbReference type="PROSITE" id="PS00097">
    <property type="entry name" value="CARBAMOYLTRANSFERASE"/>
    <property type="match status" value="1"/>
</dbReference>
<evidence type="ECO:0000256" key="6">
    <source>
        <dbReference type="ARBA" id="ARBA00048859"/>
    </source>
</evidence>
<feature type="binding site" evidence="7">
    <location>
        <position position="278"/>
    </location>
    <ligand>
        <name>carbamoyl phosphate</name>
        <dbReference type="ChEBI" id="CHEBI:58228"/>
    </ligand>
</feature>
<comment type="pathway">
    <text evidence="1 7">Pyrimidine metabolism; UMP biosynthesis via de novo pathway; (S)-dihydroorotate from bicarbonate: step 2/3.</text>
</comment>
<evidence type="ECO:0000313" key="11">
    <source>
        <dbReference type="Proteomes" id="UP000613266"/>
    </source>
</evidence>
<evidence type="ECO:0000259" key="9">
    <source>
        <dbReference type="Pfam" id="PF02729"/>
    </source>
</evidence>
<protein>
    <recommendedName>
        <fullName evidence="7">Aspartate carbamoyltransferase</fullName>
        <ecNumber evidence="7">2.1.3.2</ecNumber>
    </recommendedName>
    <alternativeName>
        <fullName evidence="7">Aspartate transcarbamylase</fullName>
        <shortName evidence="7">ATCase</shortName>
    </alternativeName>
</protein>
<dbReference type="PANTHER" id="PTHR45753:SF6">
    <property type="entry name" value="ASPARTATE CARBAMOYLTRANSFERASE"/>
    <property type="match status" value="1"/>
</dbReference>
<evidence type="ECO:0000256" key="3">
    <source>
        <dbReference type="ARBA" id="ARBA00022679"/>
    </source>
</evidence>
<dbReference type="NCBIfam" id="TIGR00670">
    <property type="entry name" value="asp_carb_tr"/>
    <property type="match status" value="1"/>
</dbReference>
<dbReference type="GO" id="GO:0004070">
    <property type="term" value="F:aspartate carbamoyltransferase activity"/>
    <property type="evidence" value="ECO:0007669"/>
    <property type="project" value="UniProtKB-UniRule"/>
</dbReference>
<comment type="caution">
    <text evidence="10">The sequence shown here is derived from an EMBL/GenBank/DDBJ whole genome shotgun (WGS) entry which is preliminary data.</text>
</comment>
<keyword evidence="4 7" id="KW-0665">Pyrimidine biosynthesis</keyword>
<feature type="domain" description="Aspartate/ornithine carbamoyltransferase carbamoyl-P binding" evidence="9">
    <location>
        <begin position="17"/>
        <end position="160"/>
    </location>
</feature>
<keyword evidence="11" id="KW-1185">Reference proteome</keyword>
<feature type="binding site" evidence="7">
    <location>
        <position position="277"/>
    </location>
    <ligand>
        <name>carbamoyl phosphate</name>
        <dbReference type="ChEBI" id="CHEBI:58228"/>
    </ligand>
</feature>
<dbReference type="NCBIfam" id="NF002032">
    <property type="entry name" value="PRK00856.1"/>
    <property type="match status" value="1"/>
</dbReference>
<name>A0A931NIH2_9BURK</name>
<organism evidence="10 11">
    <name type="scientific">Inhella proteolytica</name>
    <dbReference type="NCBI Taxonomy" id="2795029"/>
    <lineage>
        <taxon>Bacteria</taxon>
        <taxon>Pseudomonadati</taxon>
        <taxon>Pseudomonadota</taxon>
        <taxon>Betaproteobacteria</taxon>
        <taxon>Burkholderiales</taxon>
        <taxon>Sphaerotilaceae</taxon>
        <taxon>Inhella</taxon>
    </lineage>
</organism>
<reference evidence="10" key="1">
    <citation type="submission" date="2020-12" db="EMBL/GenBank/DDBJ databases">
        <title>The genome sequence of Inhella sp. 1Y17.</title>
        <authorList>
            <person name="Liu Y."/>
        </authorList>
    </citation>
    <scope>NUCLEOTIDE SEQUENCE</scope>
    <source>
        <strain evidence="10">1Y17</strain>
    </source>
</reference>
<dbReference type="GO" id="GO:0016597">
    <property type="term" value="F:amino acid binding"/>
    <property type="evidence" value="ECO:0007669"/>
    <property type="project" value="InterPro"/>
</dbReference>
<dbReference type="InterPro" id="IPR002082">
    <property type="entry name" value="Asp_carbamoyltransf"/>
</dbReference>
<dbReference type="InterPro" id="IPR006131">
    <property type="entry name" value="Asp_carbamoyltransf_Asp/Orn-bd"/>
</dbReference>
<feature type="binding site" evidence="7">
    <location>
        <position position="151"/>
    </location>
    <ligand>
        <name>carbamoyl phosphate</name>
        <dbReference type="ChEBI" id="CHEBI:58228"/>
    </ligand>
</feature>
<feature type="binding site" evidence="7">
    <location>
        <position position="69"/>
    </location>
    <ligand>
        <name>carbamoyl phosphate</name>
        <dbReference type="ChEBI" id="CHEBI:58228"/>
    </ligand>
</feature>
<dbReference type="GO" id="GO:0006207">
    <property type="term" value="P:'de novo' pyrimidine nucleobase biosynthetic process"/>
    <property type="evidence" value="ECO:0007669"/>
    <property type="project" value="InterPro"/>
</dbReference>
<dbReference type="Proteomes" id="UP000613266">
    <property type="component" value="Unassembled WGS sequence"/>
</dbReference>
<dbReference type="GO" id="GO:0005829">
    <property type="term" value="C:cytosol"/>
    <property type="evidence" value="ECO:0007669"/>
    <property type="project" value="TreeGrafter"/>
</dbReference>